<gene>
    <name evidence="1" type="ORF">QAD02_013281</name>
</gene>
<name>A0ACC2P4P7_9HYME</name>
<keyword evidence="2" id="KW-1185">Reference proteome</keyword>
<comment type="caution">
    <text evidence="1">The sequence shown here is derived from an EMBL/GenBank/DDBJ whole genome shotgun (WGS) entry which is preliminary data.</text>
</comment>
<reference evidence="1" key="1">
    <citation type="submission" date="2023-04" db="EMBL/GenBank/DDBJ databases">
        <title>A chromosome-level genome assembly of the parasitoid wasp Eretmocerus hayati.</title>
        <authorList>
            <person name="Zhong Y."/>
            <person name="Liu S."/>
            <person name="Liu Y."/>
        </authorList>
    </citation>
    <scope>NUCLEOTIDE SEQUENCE</scope>
    <source>
        <strain evidence="1">ZJU_SS_LIU_2023</strain>
    </source>
</reference>
<sequence>MSQNDTNSHVDQTVDGPKNGRHVGKKYEVENKYLLDAYQAQKDNRFESNALGPFIVHIFDKREGCNLGKYHLTELGLKLFRGGAEIVDLLPAGPVKYAAKFATPELANDFVTQKLTTINENWCAFIPDTSIYKIGLIYNIGEKITGQDILDGLDENTRKKILKVERVVSKIRSHKGIVDHPTDKFKIFAKNELPENIRLFGAVFRTVEYFIPAVLRCFNCQRYGHSAATCRNGFKCVNCGEDHYTEGFCSHSPRCANCRGNHSASDRSCVHFQFNKEINFLMTQRRISRAEAITLVQSNYKLKFEQSKGKKLSETYIDPSNPYISKREFFEHKDIFTVLANEWPEIDEVQITEDGQTYDISQIDIIGRTVQITTSNQDDETVNDTEDIAPETQNTSMEYSIISPSQSPKTNDLSSPPRTPTQTVAPAASVSPTQNTQQDKKLVNHLDDIRDNRVFESMTRSAQKQAFKAKVAQNRRDRKDEQPYAIPAGKRHKPEEETKPNETKLQYTNLNQANNIAKLSNNKLRPN</sequence>
<dbReference type="EMBL" id="CM056742">
    <property type="protein sequence ID" value="KAJ8677494.1"/>
    <property type="molecule type" value="Genomic_DNA"/>
</dbReference>
<evidence type="ECO:0000313" key="2">
    <source>
        <dbReference type="Proteomes" id="UP001239111"/>
    </source>
</evidence>
<evidence type="ECO:0000313" key="1">
    <source>
        <dbReference type="EMBL" id="KAJ8677494.1"/>
    </source>
</evidence>
<protein>
    <submittedName>
        <fullName evidence="1">Uncharacterized protein</fullName>
    </submittedName>
</protein>
<dbReference type="Proteomes" id="UP001239111">
    <property type="component" value="Chromosome 2"/>
</dbReference>
<accession>A0ACC2P4P7</accession>
<proteinExistence type="predicted"/>
<organism evidence="1 2">
    <name type="scientific">Eretmocerus hayati</name>
    <dbReference type="NCBI Taxonomy" id="131215"/>
    <lineage>
        <taxon>Eukaryota</taxon>
        <taxon>Metazoa</taxon>
        <taxon>Ecdysozoa</taxon>
        <taxon>Arthropoda</taxon>
        <taxon>Hexapoda</taxon>
        <taxon>Insecta</taxon>
        <taxon>Pterygota</taxon>
        <taxon>Neoptera</taxon>
        <taxon>Endopterygota</taxon>
        <taxon>Hymenoptera</taxon>
        <taxon>Apocrita</taxon>
        <taxon>Proctotrupomorpha</taxon>
        <taxon>Chalcidoidea</taxon>
        <taxon>Aphelinidae</taxon>
        <taxon>Aphelininae</taxon>
        <taxon>Eretmocerus</taxon>
    </lineage>
</organism>